<gene>
    <name evidence="1" type="ORF">METZ01_LOCUS188563</name>
</gene>
<feature type="non-terminal residue" evidence="1">
    <location>
        <position position="46"/>
    </location>
</feature>
<protein>
    <submittedName>
        <fullName evidence="1">Uncharacterized protein</fullName>
    </submittedName>
</protein>
<dbReference type="EMBL" id="UINC01038547">
    <property type="protein sequence ID" value="SVB35709.1"/>
    <property type="molecule type" value="Genomic_DNA"/>
</dbReference>
<evidence type="ECO:0000313" key="1">
    <source>
        <dbReference type="EMBL" id="SVB35709.1"/>
    </source>
</evidence>
<accession>A0A382DC10</accession>
<dbReference type="AlphaFoldDB" id="A0A382DC10"/>
<name>A0A382DC10_9ZZZZ</name>
<reference evidence="1" key="1">
    <citation type="submission" date="2018-05" db="EMBL/GenBank/DDBJ databases">
        <authorList>
            <person name="Lanie J.A."/>
            <person name="Ng W.-L."/>
            <person name="Kazmierczak K.M."/>
            <person name="Andrzejewski T.M."/>
            <person name="Davidsen T.M."/>
            <person name="Wayne K.J."/>
            <person name="Tettelin H."/>
            <person name="Glass J.I."/>
            <person name="Rusch D."/>
            <person name="Podicherti R."/>
            <person name="Tsui H.-C.T."/>
            <person name="Winkler M.E."/>
        </authorList>
    </citation>
    <scope>NUCLEOTIDE SEQUENCE</scope>
</reference>
<feature type="non-terminal residue" evidence="1">
    <location>
        <position position="1"/>
    </location>
</feature>
<organism evidence="1">
    <name type="scientific">marine metagenome</name>
    <dbReference type="NCBI Taxonomy" id="408172"/>
    <lineage>
        <taxon>unclassified sequences</taxon>
        <taxon>metagenomes</taxon>
        <taxon>ecological metagenomes</taxon>
    </lineage>
</organism>
<proteinExistence type="predicted"/>
<sequence length="46" mass="5008">PCCTSIRRLNLCMDLDLGPGANGLVCGHPQSMPSHSRRFDRPKNGV</sequence>